<dbReference type="GO" id="GO:0016018">
    <property type="term" value="F:cyclosporin A binding"/>
    <property type="evidence" value="ECO:0007669"/>
    <property type="project" value="TreeGrafter"/>
</dbReference>
<dbReference type="AlphaFoldDB" id="A0A8T1VE45"/>
<dbReference type="OrthoDB" id="193499at2759"/>
<dbReference type="Pfam" id="PF00160">
    <property type="entry name" value="Pro_isomerase"/>
    <property type="match status" value="1"/>
</dbReference>
<dbReference type="InterPro" id="IPR020892">
    <property type="entry name" value="Cyclophilin-type_PPIase_CS"/>
</dbReference>
<evidence type="ECO:0000256" key="1">
    <source>
        <dbReference type="ARBA" id="ARBA00013194"/>
    </source>
</evidence>
<organism evidence="5 6">
    <name type="scientific">Phytophthora boehmeriae</name>
    <dbReference type="NCBI Taxonomy" id="109152"/>
    <lineage>
        <taxon>Eukaryota</taxon>
        <taxon>Sar</taxon>
        <taxon>Stramenopiles</taxon>
        <taxon>Oomycota</taxon>
        <taxon>Peronosporomycetes</taxon>
        <taxon>Peronosporales</taxon>
        <taxon>Peronosporaceae</taxon>
        <taxon>Phytophthora</taxon>
    </lineage>
</organism>
<dbReference type="PROSITE" id="PS00170">
    <property type="entry name" value="CSA_PPIASE_1"/>
    <property type="match status" value="1"/>
</dbReference>
<dbReference type="EC" id="5.2.1.8" evidence="1"/>
<evidence type="ECO:0000256" key="3">
    <source>
        <dbReference type="ARBA" id="ARBA00023235"/>
    </source>
</evidence>
<evidence type="ECO:0000256" key="2">
    <source>
        <dbReference type="ARBA" id="ARBA00023110"/>
    </source>
</evidence>
<evidence type="ECO:0000313" key="6">
    <source>
        <dbReference type="Proteomes" id="UP000693981"/>
    </source>
</evidence>
<dbReference type="PANTHER" id="PTHR11071">
    <property type="entry name" value="PEPTIDYL-PROLYL CIS-TRANS ISOMERASE"/>
    <property type="match status" value="1"/>
</dbReference>
<dbReference type="GO" id="GO:0006457">
    <property type="term" value="P:protein folding"/>
    <property type="evidence" value="ECO:0007669"/>
    <property type="project" value="InterPro"/>
</dbReference>
<dbReference type="Proteomes" id="UP000693981">
    <property type="component" value="Unassembled WGS sequence"/>
</dbReference>
<sequence length="103" mass="11535">MAVNARAKTRDEFPLGGDQGPLLVYLDLSVGGQPARRLHIELFHEELPVATDNFRLLCTGEMKGKGKVKVLWFKNTRFHRVIPGFMMQGGDITHVDVQADAFL</sequence>
<comment type="caution">
    <text evidence="5">The sequence shown here is derived from an EMBL/GenBank/DDBJ whole genome shotgun (WGS) entry which is preliminary data.</text>
</comment>
<keyword evidence="2" id="KW-0697">Rotamase</keyword>
<reference evidence="5" key="1">
    <citation type="submission" date="2021-02" db="EMBL/GenBank/DDBJ databases">
        <authorList>
            <person name="Palmer J.M."/>
        </authorList>
    </citation>
    <scope>NUCLEOTIDE SEQUENCE</scope>
    <source>
        <strain evidence="5">SCRP23</strain>
    </source>
</reference>
<feature type="domain" description="PPIase cyclophilin-type" evidence="4">
    <location>
        <begin position="25"/>
        <end position="93"/>
    </location>
</feature>
<dbReference type="EMBL" id="JAGDFL010000938">
    <property type="protein sequence ID" value="KAG7379532.1"/>
    <property type="molecule type" value="Genomic_DNA"/>
</dbReference>
<evidence type="ECO:0000313" key="5">
    <source>
        <dbReference type="EMBL" id="KAG7379532.1"/>
    </source>
</evidence>
<keyword evidence="6" id="KW-1185">Reference proteome</keyword>
<dbReference type="PROSITE" id="PS50072">
    <property type="entry name" value="CSA_PPIASE_2"/>
    <property type="match status" value="1"/>
</dbReference>
<dbReference type="InterPro" id="IPR002130">
    <property type="entry name" value="Cyclophilin-type_PPIase_dom"/>
</dbReference>
<proteinExistence type="predicted"/>
<protein>
    <recommendedName>
        <fullName evidence="1">peptidylprolyl isomerase</fullName>
        <ecNumber evidence="1">5.2.1.8</ecNumber>
    </recommendedName>
</protein>
<dbReference type="GO" id="GO:0003755">
    <property type="term" value="F:peptidyl-prolyl cis-trans isomerase activity"/>
    <property type="evidence" value="ECO:0007669"/>
    <property type="project" value="UniProtKB-KW"/>
</dbReference>
<name>A0A8T1VE45_9STRA</name>
<evidence type="ECO:0000259" key="4">
    <source>
        <dbReference type="PROSITE" id="PS50072"/>
    </source>
</evidence>
<accession>A0A8T1VE45</accession>
<dbReference type="GO" id="GO:0005737">
    <property type="term" value="C:cytoplasm"/>
    <property type="evidence" value="ECO:0007669"/>
    <property type="project" value="TreeGrafter"/>
</dbReference>
<dbReference type="PANTHER" id="PTHR11071:SF561">
    <property type="entry name" value="PEPTIDYL-PROLYL CIS-TRANS ISOMERASE D-RELATED"/>
    <property type="match status" value="1"/>
</dbReference>
<gene>
    <name evidence="5" type="ORF">PHYBOEH_011876</name>
</gene>
<keyword evidence="3" id="KW-0413">Isomerase</keyword>